<dbReference type="PANTHER" id="PTHR35091:SF2">
    <property type="entry name" value="FLAGELLAR PROTEIN FLIL"/>
    <property type="match status" value="1"/>
</dbReference>
<keyword evidence="12" id="KW-1185">Reference proteome</keyword>
<evidence type="ECO:0000256" key="5">
    <source>
        <dbReference type="ARBA" id="ARBA00022500"/>
    </source>
</evidence>
<dbReference type="GO" id="GO:0005886">
    <property type="term" value="C:plasma membrane"/>
    <property type="evidence" value="ECO:0007669"/>
    <property type="project" value="UniProtKB-SubCell"/>
</dbReference>
<evidence type="ECO:0000256" key="6">
    <source>
        <dbReference type="ARBA" id="ARBA00022692"/>
    </source>
</evidence>
<dbReference type="AlphaFoldDB" id="A0A4Y1YP39"/>
<reference evidence="11 12" key="1">
    <citation type="submission" date="2019-06" db="EMBL/GenBank/DDBJ databases">
        <title>Nitrosomonas stercoris KYUHI-S whole genome shotgun sequence.</title>
        <authorList>
            <person name="Nakagawa T."/>
            <person name="Tsuchiya Y."/>
            <person name="Takahashi R."/>
        </authorList>
    </citation>
    <scope>NUCLEOTIDE SEQUENCE [LARGE SCALE GENOMIC DNA]</scope>
    <source>
        <strain evidence="11 12">KYUHI-S</strain>
    </source>
</reference>
<evidence type="ECO:0000313" key="12">
    <source>
        <dbReference type="Proteomes" id="UP000316473"/>
    </source>
</evidence>
<accession>A0A4Y1YP39</accession>
<evidence type="ECO:0000313" key="11">
    <source>
        <dbReference type="EMBL" id="BBL35479.1"/>
    </source>
</evidence>
<keyword evidence="10" id="KW-0997">Cell inner membrane</keyword>
<dbReference type="GO" id="GO:0071978">
    <property type="term" value="P:bacterial-type flagellum-dependent swarming motility"/>
    <property type="evidence" value="ECO:0007669"/>
    <property type="project" value="TreeGrafter"/>
</dbReference>
<comment type="similarity">
    <text evidence="3 10">Belongs to the FliL family.</text>
</comment>
<gene>
    <name evidence="11" type="ORF">Nstercoris_01747</name>
</gene>
<dbReference type="InterPro" id="IPR005503">
    <property type="entry name" value="FliL"/>
</dbReference>
<evidence type="ECO:0000256" key="2">
    <source>
        <dbReference type="ARBA" id="ARBA00004162"/>
    </source>
</evidence>
<comment type="function">
    <text evidence="1 10">Controls the rotational direction of flagella during chemotaxis.</text>
</comment>
<evidence type="ECO:0000256" key="9">
    <source>
        <dbReference type="ARBA" id="ARBA00023136"/>
    </source>
</evidence>
<evidence type="ECO:0000256" key="7">
    <source>
        <dbReference type="ARBA" id="ARBA00022779"/>
    </source>
</evidence>
<name>A0A4Y1YP39_9PROT</name>
<dbReference type="GO" id="GO:0006935">
    <property type="term" value="P:chemotaxis"/>
    <property type="evidence" value="ECO:0007669"/>
    <property type="project" value="UniProtKB-KW"/>
</dbReference>
<evidence type="ECO:0000256" key="8">
    <source>
        <dbReference type="ARBA" id="ARBA00022989"/>
    </source>
</evidence>
<keyword evidence="6 10" id="KW-0812">Transmembrane</keyword>
<protein>
    <recommendedName>
        <fullName evidence="10">Flagellar protein FliL</fullName>
    </recommendedName>
</protein>
<keyword evidence="5 10" id="KW-0145">Chemotaxis</keyword>
<organism evidence="11 12">
    <name type="scientific">Nitrosomonas stercoris</name>
    <dbReference type="NCBI Taxonomy" id="1444684"/>
    <lineage>
        <taxon>Bacteria</taxon>
        <taxon>Pseudomonadati</taxon>
        <taxon>Pseudomonadota</taxon>
        <taxon>Betaproteobacteria</taxon>
        <taxon>Nitrosomonadales</taxon>
        <taxon>Nitrosomonadaceae</taxon>
        <taxon>Nitrosomonas</taxon>
    </lineage>
</organism>
<dbReference type="Pfam" id="PF03748">
    <property type="entry name" value="FliL"/>
    <property type="match status" value="1"/>
</dbReference>
<keyword evidence="7 10" id="KW-0283">Flagellar rotation</keyword>
<evidence type="ECO:0000256" key="1">
    <source>
        <dbReference type="ARBA" id="ARBA00002254"/>
    </source>
</evidence>
<keyword evidence="8 10" id="KW-1133">Transmembrane helix</keyword>
<dbReference type="EMBL" id="AP019755">
    <property type="protein sequence ID" value="BBL35479.1"/>
    <property type="molecule type" value="Genomic_DNA"/>
</dbReference>
<keyword evidence="9 10" id="KW-0472">Membrane</keyword>
<sequence>MSEATAPASAGNKSKLPLFILIGMLFAGAGIGGTWYFMSQQHGAGSSAVVQKKPTTFIRLESFTVNLQTEQGKSRFLQTELSLKVNETGIIAAIEDNKPEIRNQILLLLSSKKPSEISTLEGKQTLSQDIAQAIKSKIESEALQDDILDVLFTSFIIQ</sequence>
<keyword evidence="4" id="KW-1003">Cell membrane</keyword>
<dbReference type="KEGG" id="nst:Nstercoris_01747"/>
<dbReference type="GO" id="GO:0009425">
    <property type="term" value="C:bacterial-type flagellum basal body"/>
    <property type="evidence" value="ECO:0007669"/>
    <property type="project" value="InterPro"/>
</dbReference>
<dbReference type="Proteomes" id="UP000316473">
    <property type="component" value="Chromosome"/>
</dbReference>
<dbReference type="PANTHER" id="PTHR35091">
    <property type="entry name" value="FLAGELLAR PROTEIN FLIL"/>
    <property type="match status" value="1"/>
</dbReference>
<feature type="transmembrane region" description="Helical" evidence="10">
    <location>
        <begin position="16"/>
        <end position="37"/>
    </location>
</feature>
<evidence type="ECO:0000256" key="10">
    <source>
        <dbReference type="RuleBase" id="RU364125"/>
    </source>
</evidence>
<comment type="subcellular location">
    <subcellularLocation>
        <location evidence="10">Cell inner membrane</location>
    </subcellularLocation>
    <subcellularLocation>
        <location evidence="2">Cell membrane</location>
        <topology evidence="2">Single-pass membrane protein</topology>
    </subcellularLocation>
</comment>
<dbReference type="NCBIfam" id="NF005435">
    <property type="entry name" value="PRK07021.1"/>
    <property type="match status" value="1"/>
</dbReference>
<evidence type="ECO:0000256" key="4">
    <source>
        <dbReference type="ARBA" id="ARBA00022475"/>
    </source>
</evidence>
<evidence type="ECO:0000256" key="3">
    <source>
        <dbReference type="ARBA" id="ARBA00008281"/>
    </source>
</evidence>
<proteinExistence type="inferred from homology"/>